<dbReference type="CDD" id="cd00077">
    <property type="entry name" value="HDc"/>
    <property type="match status" value="1"/>
</dbReference>
<dbReference type="Gene3D" id="1.10.3210.10">
    <property type="entry name" value="Hypothetical protein af1432"/>
    <property type="match status" value="1"/>
</dbReference>
<gene>
    <name evidence="2" type="ORF">GM173_06870</name>
</gene>
<dbReference type="Proteomes" id="UP001195660">
    <property type="component" value="Unassembled WGS sequence"/>
</dbReference>
<evidence type="ECO:0000259" key="1">
    <source>
        <dbReference type="Pfam" id="PF01966"/>
    </source>
</evidence>
<sequence>MTLRFNDLHPLLSGAGQKLYGGEAISQLEHALQAAHFAQLAGGDAAAITAALLHDIGHIICEQQDHDVAAGIDDQHEFVAVTALKDLFDQRVLFAIARHVEAKRYLCATEADYLAALSPASQMSLQLQGGVMNDEQAARFAASSYAKDAIFLRRCDDQAKVVGLVTAPLNYFLQIAKTICISKELA</sequence>
<dbReference type="InterPro" id="IPR003607">
    <property type="entry name" value="HD/PDEase_dom"/>
</dbReference>
<keyword evidence="3" id="KW-1185">Reference proteome</keyword>
<dbReference type="PANTHER" id="PTHR40202">
    <property type="match status" value="1"/>
</dbReference>
<organism evidence="2 3">
    <name type="scientific">Deefgea chitinilytica</name>
    <dbReference type="NCBI Taxonomy" id="570276"/>
    <lineage>
        <taxon>Bacteria</taxon>
        <taxon>Pseudomonadati</taxon>
        <taxon>Pseudomonadota</taxon>
        <taxon>Betaproteobacteria</taxon>
        <taxon>Neisseriales</taxon>
        <taxon>Chitinibacteraceae</taxon>
        <taxon>Deefgea</taxon>
    </lineage>
</organism>
<name>A0ABS2CB58_9NEIS</name>
<reference evidence="2 3" key="1">
    <citation type="submission" date="2019-11" db="EMBL/GenBank/DDBJ databases">
        <title>Novel Deefgea species.</title>
        <authorList>
            <person name="Han J.-H."/>
        </authorList>
    </citation>
    <scope>NUCLEOTIDE SEQUENCE [LARGE SCALE GENOMIC DNA]</scope>
    <source>
        <strain evidence="2 3">LMG 24817</strain>
    </source>
</reference>
<dbReference type="EMBL" id="WOFE01000002">
    <property type="protein sequence ID" value="MBM5571302.1"/>
    <property type="molecule type" value="Genomic_DNA"/>
</dbReference>
<accession>A0ABS2CB58</accession>
<comment type="caution">
    <text evidence="2">The sequence shown here is derived from an EMBL/GenBank/DDBJ whole genome shotgun (WGS) entry which is preliminary data.</text>
</comment>
<protein>
    <submittedName>
        <fullName evidence="2">HD domain-containing protein</fullName>
    </submittedName>
</protein>
<feature type="domain" description="HD" evidence="1">
    <location>
        <begin position="28"/>
        <end position="116"/>
    </location>
</feature>
<dbReference type="RefSeq" id="WP_203570624.1">
    <property type="nucleotide sequence ID" value="NZ_WOFE01000002.1"/>
</dbReference>
<evidence type="ECO:0000313" key="2">
    <source>
        <dbReference type="EMBL" id="MBM5571302.1"/>
    </source>
</evidence>
<dbReference type="SUPFAM" id="SSF109604">
    <property type="entry name" value="HD-domain/PDEase-like"/>
    <property type="match status" value="1"/>
</dbReference>
<proteinExistence type="predicted"/>
<dbReference type="PANTHER" id="PTHR40202:SF1">
    <property type="entry name" value="HD DOMAIN-CONTAINING PROTEIN"/>
    <property type="match status" value="1"/>
</dbReference>
<evidence type="ECO:0000313" key="3">
    <source>
        <dbReference type="Proteomes" id="UP001195660"/>
    </source>
</evidence>
<dbReference type="Pfam" id="PF01966">
    <property type="entry name" value="HD"/>
    <property type="match status" value="1"/>
</dbReference>
<dbReference type="InterPro" id="IPR052567">
    <property type="entry name" value="OP_Dioxygenase"/>
</dbReference>
<dbReference type="InterPro" id="IPR006674">
    <property type="entry name" value="HD_domain"/>
</dbReference>